<evidence type="ECO:0000313" key="6">
    <source>
        <dbReference type="Proteomes" id="UP000681162"/>
    </source>
</evidence>
<accession>A0A919XQ81</accession>
<organism evidence="5 6">
    <name type="scientific">Paenibacillus antibioticophila</name>
    <dbReference type="NCBI Taxonomy" id="1274374"/>
    <lineage>
        <taxon>Bacteria</taxon>
        <taxon>Bacillati</taxon>
        <taxon>Bacillota</taxon>
        <taxon>Bacilli</taxon>
        <taxon>Bacillales</taxon>
        <taxon>Paenibacillaceae</taxon>
        <taxon>Paenibacillus</taxon>
    </lineage>
</organism>
<dbReference type="Gene3D" id="3.60.15.10">
    <property type="entry name" value="Ribonuclease Z/Hydroxyacylglutathione hydrolase-like"/>
    <property type="match status" value="1"/>
</dbReference>
<evidence type="ECO:0000256" key="2">
    <source>
        <dbReference type="ARBA" id="ARBA00034301"/>
    </source>
</evidence>
<dbReference type="EMBL" id="BORR01000006">
    <property type="protein sequence ID" value="GIO37232.1"/>
    <property type="molecule type" value="Genomic_DNA"/>
</dbReference>
<name>A0A919XQ81_9BACL</name>
<reference evidence="5 6" key="1">
    <citation type="submission" date="2021-03" db="EMBL/GenBank/DDBJ databases">
        <title>Antimicrobial resistance genes in bacteria isolated from Japanese honey, and their potential for conferring macrolide and lincosamide resistance in the American foulbrood pathogen Paenibacillus larvae.</title>
        <authorList>
            <person name="Okamoto M."/>
            <person name="Kumagai M."/>
            <person name="Kanamori H."/>
            <person name="Takamatsu D."/>
        </authorList>
    </citation>
    <scope>NUCLEOTIDE SEQUENCE [LARGE SCALE GENOMIC DNA]</scope>
    <source>
        <strain evidence="5 6">J41TS12</strain>
    </source>
</reference>
<evidence type="ECO:0000256" key="1">
    <source>
        <dbReference type="ARBA" id="ARBA00034221"/>
    </source>
</evidence>
<comment type="function">
    <text evidence="2">Counteracts the endogenous Pycsar antiviral defense system. Phosphodiesterase that enables metal-dependent hydrolysis of host cyclic nucleotide Pycsar defense signals such as cCMP and cUMP.</text>
</comment>
<comment type="caution">
    <text evidence="5">The sequence shown here is derived from an EMBL/GenBank/DDBJ whole genome shotgun (WGS) entry which is preliminary data.</text>
</comment>
<dbReference type="InterPro" id="IPR050855">
    <property type="entry name" value="NDM-1-like"/>
</dbReference>
<proteinExistence type="predicted"/>
<dbReference type="AlphaFoldDB" id="A0A919XQ81"/>
<dbReference type="InterPro" id="IPR036866">
    <property type="entry name" value="RibonucZ/Hydroxyglut_hydro"/>
</dbReference>
<evidence type="ECO:0000259" key="4">
    <source>
        <dbReference type="SMART" id="SM00849"/>
    </source>
</evidence>
<keyword evidence="5" id="KW-0378">Hydrolase</keyword>
<dbReference type="Pfam" id="PF00753">
    <property type="entry name" value="Lactamase_B"/>
    <property type="match status" value="1"/>
</dbReference>
<gene>
    <name evidence="5" type="ORF">J41TS12_20930</name>
</gene>
<dbReference type="PANTHER" id="PTHR42951">
    <property type="entry name" value="METALLO-BETA-LACTAMASE DOMAIN-CONTAINING"/>
    <property type="match status" value="1"/>
</dbReference>
<keyword evidence="6" id="KW-1185">Reference proteome</keyword>
<dbReference type="GO" id="GO:0016787">
    <property type="term" value="F:hydrolase activity"/>
    <property type="evidence" value="ECO:0007669"/>
    <property type="project" value="UniProtKB-KW"/>
</dbReference>
<evidence type="ECO:0000256" key="3">
    <source>
        <dbReference type="ARBA" id="ARBA00048505"/>
    </source>
</evidence>
<comment type="catalytic activity">
    <reaction evidence="3">
        <text>3',5'-cyclic UMP + H2O = UMP + H(+)</text>
        <dbReference type="Rhea" id="RHEA:70575"/>
        <dbReference type="ChEBI" id="CHEBI:15377"/>
        <dbReference type="ChEBI" id="CHEBI:15378"/>
        <dbReference type="ChEBI" id="CHEBI:57865"/>
        <dbReference type="ChEBI" id="CHEBI:184387"/>
    </reaction>
    <physiologicalReaction direction="left-to-right" evidence="3">
        <dbReference type="Rhea" id="RHEA:70576"/>
    </physiologicalReaction>
</comment>
<dbReference type="InterPro" id="IPR001279">
    <property type="entry name" value="Metallo-B-lactamas"/>
</dbReference>
<dbReference type="Proteomes" id="UP000681162">
    <property type="component" value="Unassembled WGS sequence"/>
</dbReference>
<comment type="catalytic activity">
    <reaction evidence="1">
        <text>3',5'-cyclic CMP + H2O = CMP + H(+)</text>
        <dbReference type="Rhea" id="RHEA:72675"/>
        <dbReference type="ChEBI" id="CHEBI:15377"/>
        <dbReference type="ChEBI" id="CHEBI:15378"/>
        <dbReference type="ChEBI" id="CHEBI:58003"/>
        <dbReference type="ChEBI" id="CHEBI:60377"/>
    </reaction>
    <physiologicalReaction direction="left-to-right" evidence="1">
        <dbReference type="Rhea" id="RHEA:72676"/>
    </physiologicalReaction>
</comment>
<sequence>MTNAGAMNNPVQIINLPIEFEYNGQMYSICPSLIVYKDELTLVDTGYPGFLERIEGEILQQGYHPDQLTQIMITHYDDDHIGSLHDFKEKHPAVRIIASEWESKAIAGEVKSERLLQAEQLLVEMDEQQAENGREFIEELKRLRPASVDFLVQDGDRLMDGHCEVLATPGHTTGHISLYFPELKSVITGDAAVVEEGELAIANPQYCMNLVQAEQSLCLLKSLDANTYYIYHSGVYLR</sequence>
<dbReference type="SUPFAM" id="SSF56281">
    <property type="entry name" value="Metallo-hydrolase/oxidoreductase"/>
    <property type="match status" value="1"/>
</dbReference>
<dbReference type="SMART" id="SM00849">
    <property type="entry name" value="Lactamase_B"/>
    <property type="match status" value="1"/>
</dbReference>
<dbReference type="CDD" id="cd07721">
    <property type="entry name" value="yflN-like_MBL-fold"/>
    <property type="match status" value="1"/>
</dbReference>
<protein>
    <submittedName>
        <fullName evidence="5">Metal-dependent hydrolase</fullName>
    </submittedName>
</protein>
<feature type="domain" description="Metallo-beta-lactamase" evidence="4">
    <location>
        <begin position="29"/>
        <end position="232"/>
    </location>
</feature>
<evidence type="ECO:0000313" key="5">
    <source>
        <dbReference type="EMBL" id="GIO37232.1"/>
    </source>
</evidence>
<dbReference type="PANTHER" id="PTHR42951:SF15">
    <property type="entry name" value="METALLO-BETA-LACTAMASE SUPERFAMILY PROTEIN"/>
    <property type="match status" value="1"/>
</dbReference>